<sequence length="51" mass="5546">MLAQGCRVAATLGEAMRERESQPQRGCVKKRHGSNDATPLGLFPVVFDYPG</sequence>
<dbReference type="AlphaFoldDB" id="A0A450SL20"/>
<accession>A0A450SL20</accession>
<feature type="region of interest" description="Disordered" evidence="1">
    <location>
        <begin position="14"/>
        <end position="33"/>
    </location>
</feature>
<evidence type="ECO:0000256" key="1">
    <source>
        <dbReference type="SAM" id="MobiDB-lite"/>
    </source>
</evidence>
<evidence type="ECO:0000313" key="2">
    <source>
        <dbReference type="EMBL" id="VFJ54299.1"/>
    </source>
</evidence>
<name>A0A450SL20_9GAMM</name>
<proteinExistence type="predicted"/>
<dbReference type="EMBL" id="CAADEX010000046">
    <property type="protein sequence ID" value="VFJ54299.1"/>
    <property type="molecule type" value="Genomic_DNA"/>
</dbReference>
<organism evidence="2">
    <name type="scientific">Candidatus Kentrum sp. DK</name>
    <dbReference type="NCBI Taxonomy" id="2126562"/>
    <lineage>
        <taxon>Bacteria</taxon>
        <taxon>Pseudomonadati</taxon>
        <taxon>Pseudomonadota</taxon>
        <taxon>Gammaproteobacteria</taxon>
        <taxon>Candidatus Kentrum</taxon>
    </lineage>
</organism>
<gene>
    <name evidence="2" type="ORF">BECKDK2373B_GA0170837_10464</name>
</gene>
<protein>
    <submittedName>
        <fullName evidence="2">Uncharacterized protein</fullName>
    </submittedName>
</protein>
<reference evidence="2" key="1">
    <citation type="submission" date="2019-02" db="EMBL/GenBank/DDBJ databases">
        <authorList>
            <person name="Gruber-Vodicka R. H."/>
            <person name="Seah K. B. B."/>
        </authorList>
    </citation>
    <scope>NUCLEOTIDE SEQUENCE</scope>
    <source>
        <strain evidence="2">BECK_DK47</strain>
    </source>
</reference>